<dbReference type="AlphaFoldDB" id="I7K0B6"/>
<dbReference type="Proteomes" id="UP000009326">
    <property type="component" value="Unassembled WGS sequence"/>
</dbReference>
<dbReference type="Proteomes" id="UP000051521">
    <property type="component" value="Unassembled WGS sequence"/>
</dbReference>
<evidence type="ECO:0000313" key="6">
    <source>
        <dbReference type="EMBL" id="CCI86780.1"/>
    </source>
</evidence>
<dbReference type="PANTHER" id="PTHR30126:SF96">
    <property type="entry name" value="TRANSCRIPTIONAL REGULATORY PROTEIN, LYSR FAMILY"/>
    <property type="match status" value="1"/>
</dbReference>
<dbReference type="InterPro" id="IPR005119">
    <property type="entry name" value="LysR_subst-bd"/>
</dbReference>
<protein>
    <submittedName>
        <fullName evidence="6">LysR substrate binding domain protein</fullName>
    </submittedName>
    <submittedName>
        <fullName evidence="7">Transcriptional regulator</fullName>
    </submittedName>
</protein>
<dbReference type="RefSeq" id="WP_008472824.1">
    <property type="nucleotide sequence ID" value="NZ_AYZO01000076.1"/>
</dbReference>
<keyword evidence="9" id="KW-1185">Reference proteome</keyword>
<comment type="similarity">
    <text evidence="1">Belongs to the LysR transcriptional regulatory family.</text>
</comment>
<evidence type="ECO:0000256" key="3">
    <source>
        <dbReference type="ARBA" id="ARBA00023125"/>
    </source>
</evidence>
<dbReference type="CDD" id="cd05466">
    <property type="entry name" value="PBP2_LTTR_substrate"/>
    <property type="match status" value="1"/>
</dbReference>
<dbReference type="InterPro" id="IPR036388">
    <property type="entry name" value="WH-like_DNA-bd_sf"/>
</dbReference>
<evidence type="ECO:0000256" key="1">
    <source>
        <dbReference type="ARBA" id="ARBA00009437"/>
    </source>
</evidence>
<reference evidence="6 8" key="1">
    <citation type="submission" date="2012-06" db="EMBL/GenBank/DDBJ databases">
        <title>Draft genome sequence of Lactobacillus gigeriorum CRBIP 24.85T, isolated from chicken crop.</title>
        <authorList>
            <person name="Cousin S."/>
            <person name="Ma L."/>
            <person name="Creno S."/>
            <person name="Clermont D."/>
            <person name="Loux V."/>
            <person name="Bizet C."/>
            <person name="Bouchier C."/>
        </authorList>
    </citation>
    <scope>NUCLEOTIDE SEQUENCE [LARGE SCALE GENOMIC DNA]</scope>
    <source>
        <strain evidence="8">CRBIP 24.85T</strain>
        <strain evidence="6">Type strain: CRBIP 24.85</strain>
    </source>
</reference>
<reference evidence="7 9" key="2">
    <citation type="journal article" date="2015" name="Genome Announc.">
        <title>Expanding the biotechnology potential of lactobacilli through comparative genomics of 213 strains and associated genera.</title>
        <authorList>
            <person name="Sun Z."/>
            <person name="Harris H.M."/>
            <person name="McCann A."/>
            <person name="Guo C."/>
            <person name="Argimon S."/>
            <person name="Zhang W."/>
            <person name="Yang X."/>
            <person name="Jeffery I.B."/>
            <person name="Cooney J.C."/>
            <person name="Kagawa T.F."/>
            <person name="Liu W."/>
            <person name="Song Y."/>
            <person name="Salvetti E."/>
            <person name="Wrobel A."/>
            <person name="Rasinkangas P."/>
            <person name="Parkhill J."/>
            <person name="Rea M.C."/>
            <person name="O'Sullivan O."/>
            <person name="Ritari J."/>
            <person name="Douillard F.P."/>
            <person name="Paul Ross R."/>
            <person name="Yang R."/>
            <person name="Briner A.E."/>
            <person name="Felis G.E."/>
            <person name="de Vos W.M."/>
            <person name="Barrangou R."/>
            <person name="Klaenhammer T.R."/>
            <person name="Caufield P.W."/>
            <person name="Cui Y."/>
            <person name="Zhang H."/>
            <person name="O'Toole P.W."/>
        </authorList>
    </citation>
    <scope>NUCLEOTIDE SEQUENCE [LARGE SCALE GENOMIC DNA]</scope>
    <source>
        <strain evidence="7 9">DSM 23908</strain>
    </source>
</reference>
<keyword evidence="3" id="KW-0238">DNA-binding</keyword>
<dbReference type="Pfam" id="PF00126">
    <property type="entry name" value="HTH_1"/>
    <property type="match status" value="1"/>
</dbReference>
<accession>I7K0B6</accession>
<dbReference type="PRINTS" id="PR00039">
    <property type="entry name" value="HTHLYSR"/>
</dbReference>
<dbReference type="Gene3D" id="3.40.190.290">
    <property type="match status" value="1"/>
</dbReference>
<evidence type="ECO:0000259" key="5">
    <source>
        <dbReference type="PROSITE" id="PS50931"/>
    </source>
</evidence>
<dbReference type="PANTHER" id="PTHR30126">
    <property type="entry name" value="HTH-TYPE TRANSCRIPTIONAL REGULATOR"/>
    <property type="match status" value="1"/>
</dbReference>
<dbReference type="GO" id="GO:0003700">
    <property type="term" value="F:DNA-binding transcription factor activity"/>
    <property type="evidence" value="ECO:0007669"/>
    <property type="project" value="InterPro"/>
</dbReference>
<dbReference type="InterPro" id="IPR036390">
    <property type="entry name" value="WH_DNA-bd_sf"/>
</dbReference>
<dbReference type="SUPFAM" id="SSF53850">
    <property type="entry name" value="Periplasmic binding protein-like II"/>
    <property type="match status" value="1"/>
</dbReference>
<comment type="caution">
    <text evidence="6">The sequence shown here is derived from an EMBL/GenBank/DDBJ whole genome shotgun (WGS) entry which is preliminary data.</text>
</comment>
<feature type="domain" description="HTH lysR-type" evidence="5">
    <location>
        <begin position="9"/>
        <end position="60"/>
    </location>
</feature>
<evidence type="ECO:0000256" key="4">
    <source>
        <dbReference type="ARBA" id="ARBA00023163"/>
    </source>
</evidence>
<sequence>MHDPEALQHYLDVLLRESNFTRAAHELYISQPYLTQLIKRIEKKLGTPIINRDSIPFTLTEAGTIYYQYLEKISYDHLQLDRKLAQFIRPDHEIIKIGVLESLGTFLLSVLLPPFLAENSDVEIQLFEAFPRETEKRLLNEQIDCYLGQTPETLNKGLDVYVNGGETYYVVIAPNSPFYQKDRFILEPDELDLKELLEQPLVLSAPESAIRHQVNGLFQKYNITPKIVLESNSILTATNLATKGVGLTISAASILKRMNHTPINLLPLDDSLLKIEFFMAIKKKHEVSPKLQNMIELFQKLDLKSEIK</sequence>
<dbReference type="OrthoDB" id="9778774at2"/>
<name>I7K0B6_9LACO</name>
<dbReference type="EMBL" id="CAKC01000037">
    <property type="protein sequence ID" value="CCI86780.1"/>
    <property type="molecule type" value="Genomic_DNA"/>
</dbReference>
<dbReference type="PATRIC" id="fig|1423751.3.peg.1813"/>
<evidence type="ECO:0000313" key="7">
    <source>
        <dbReference type="EMBL" id="KRN08689.1"/>
    </source>
</evidence>
<dbReference type="SUPFAM" id="SSF46785">
    <property type="entry name" value="Winged helix' DNA-binding domain"/>
    <property type="match status" value="1"/>
</dbReference>
<dbReference type="InterPro" id="IPR000847">
    <property type="entry name" value="LysR_HTH_N"/>
</dbReference>
<dbReference type="PROSITE" id="PS50931">
    <property type="entry name" value="HTH_LYSR"/>
    <property type="match status" value="1"/>
</dbReference>
<keyword evidence="4" id="KW-0804">Transcription</keyword>
<dbReference type="Gene3D" id="1.10.10.10">
    <property type="entry name" value="Winged helix-like DNA-binding domain superfamily/Winged helix DNA-binding domain"/>
    <property type="match status" value="1"/>
</dbReference>
<evidence type="ECO:0000313" key="9">
    <source>
        <dbReference type="Proteomes" id="UP000051521"/>
    </source>
</evidence>
<dbReference type="GO" id="GO:0003677">
    <property type="term" value="F:DNA binding"/>
    <property type="evidence" value="ECO:0007669"/>
    <property type="project" value="UniProtKB-KW"/>
</dbReference>
<keyword evidence="2" id="KW-0805">Transcription regulation</keyword>
<gene>
    <name evidence="6" type="ORF">BN52_06220</name>
    <name evidence="7" type="ORF">FC38_GL001750</name>
</gene>
<proteinExistence type="inferred from homology"/>
<evidence type="ECO:0000313" key="8">
    <source>
        <dbReference type="Proteomes" id="UP000009326"/>
    </source>
</evidence>
<dbReference type="Pfam" id="PF03466">
    <property type="entry name" value="LysR_substrate"/>
    <property type="match status" value="1"/>
</dbReference>
<dbReference type="EMBL" id="AYZO01000076">
    <property type="protein sequence ID" value="KRN08689.1"/>
    <property type="molecule type" value="Genomic_DNA"/>
</dbReference>
<evidence type="ECO:0000256" key="2">
    <source>
        <dbReference type="ARBA" id="ARBA00023015"/>
    </source>
</evidence>
<dbReference type="STRING" id="1423751.FC38_GL001750"/>
<organism evidence="6 8">
    <name type="scientific">Lactobacillus gigeriorum DSM 23908 = CRBIP 24.85</name>
    <dbReference type="NCBI Taxonomy" id="1423751"/>
    <lineage>
        <taxon>Bacteria</taxon>
        <taxon>Bacillati</taxon>
        <taxon>Bacillota</taxon>
        <taxon>Bacilli</taxon>
        <taxon>Lactobacillales</taxon>
        <taxon>Lactobacillaceae</taxon>
        <taxon>Lactobacillus</taxon>
    </lineage>
</organism>